<gene>
    <name evidence="1" type="ORF">LCGC14_1797170</name>
</gene>
<protein>
    <submittedName>
        <fullName evidence="1">Uncharacterized protein</fullName>
    </submittedName>
</protein>
<sequence>MSKIEEANNILGKIRGKEFVENNPFESEEEADIFLEGLTCTLLSSDVYLERE</sequence>
<reference evidence="1" key="1">
    <citation type="journal article" date="2015" name="Nature">
        <title>Complex archaea that bridge the gap between prokaryotes and eukaryotes.</title>
        <authorList>
            <person name="Spang A."/>
            <person name="Saw J.H."/>
            <person name="Jorgensen S.L."/>
            <person name="Zaremba-Niedzwiedzka K."/>
            <person name="Martijn J."/>
            <person name="Lind A.E."/>
            <person name="van Eijk R."/>
            <person name="Schleper C."/>
            <person name="Guy L."/>
            <person name="Ettema T.J."/>
        </authorList>
    </citation>
    <scope>NUCLEOTIDE SEQUENCE</scope>
</reference>
<name>A0A0F9JQ84_9ZZZZ</name>
<proteinExistence type="predicted"/>
<organism evidence="1">
    <name type="scientific">marine sediment metagenome</name>
    <dbReference type="NCBI Taxonomy" id="412755"/>
    <lineage>
        <taxon>unclassified sequences</taxon>
        <taxon>metagenomes</taxon>
        <taxon>ecological metagenomes</taxon>
    </lineage>
</organism>
<evidence type="ECO:0000313" key="1">
    <source>
        <dbReference type="EMBL" id="KKM01163.1"/>
    </source>
</evidence>
<accession>A0A0F9JQ84</accession>
<dbReference type="AlphaFoldDB" id="A0A0F9JQ84"/>
<comment type="caution">
    <text evidence="1">The sequence shown here is derived from an EMBL/GenBank/DDBJ whole genome shotgun (WGS) entry which is preliminary data.</text>
</comment>
<dbReference type="EMBL" id="LAZR01017259">
    <property type="protein sequence ID" value="KKM01163.1"/>
    <property type="molecule type" value="Genomic_DNA"/>
</dbReference>